<dbReference type="NCBIfam" id="TIGR03025">
    <property type="entry name" value="EPS_sugtrans"/>
    <property type="match status" value="1"/>
</dbReference>
<evidence type="ECO:0000256" key="5">
    <source>
        <dbReference type="ARBA" id="ARBA00022679"/>
    </source>
</evidence>
<dbReference type="NCBIfam" id="TIGR03022">
    <property type="entry name" value="WbaP_sugtrans"/>
    <property type="match status" value="1"/>
</dbReference>
<evidence type="ECO:0000256" key="8">
    <source>
        <dbReference type="ARBA" id="ARBA00023136"/>
    </source>
</evidence>
<dbReference type="GO" id="GO:0000271">
    <property type="term" value="P:polysaccharide biosynthetic process"/>
    <property type="evidence" value="ECO:0007669"/>
    <property type="project" value="InterPro"/>
</dbReference>
<keyword evidence="5" id="KW-0808">Transferase</keyword>
<dbReference type="AlphaFoldDB" id="A0A9X4H398"/>
<dbReference type="EMBL" id="JAKOAV010000001">
    <property type="protein sequence ID" value="MDF9406782.1"/>
    <property type="molecule type" value="Genomic_DNA"/>
</dbReference>
<dbReference type="Pfam" id="PF13727">
    <property type="entry name" value="CoA_binding_3"/>
    <property type="match status" value="1"/>
</dbReference>
<dbReference type="SUPFAM" id="SSF51735">
    <property type="entry name" value="NAD(P)-binding Rossmann-fold domains"/>
    <property type="match status" value="1"/>
</dbReference>
<keyword evidence="12" id="KW-1185">Reference proteome</keyword>
<keyword evidence="8 9" id="KW-0472">Membrane</keyword>
<dbReference type="Proteomes" id="UP001154312">
    <property type="component" value="Unassembled WGS sequence"/>
</dbReference>
<evidence type="ECO:0000256" key="6">
    <source>
        <dbReference type="ARBA" id="ARBA00022692"/>
    </source>
</evidence>
<evidence type="ECO:0000256" key="2">
    <source>
        <dbReference type="ARBA" id="ARBA00004236"/>
    </source>
</evidence>
<keyword evidence="7 9" id="KW-1133">Transmembrane helix</keyword>
<feature type="transmembrane region" description="Helical" evidence="9">
    <location>
        <begin position="84"/>
        <end position="101"/>
    </location>
</feature>
<dbReference type="RefSeq" id="WP_277441927.1">
    <property type="nucleotide sequence ID" value="NZ_JAKOAV010000001.1"/>
</dbReference>
<feature type="transmembrane region" description="Helical" evidence="9">
    <location>
        <begin position="36"/>
        <end position="64"/>
    </location>
</feature>
<dbReference type="InterPro" id="IPR017472">
    <property type="entry name" value="Undecaprenyl-P_galact_Ptfrase"/>
</dbReference>
<feature type="transmembrane region" description="Helical" evidence="9">
    <location>
        <begin position="315"/>
        <end position="339"/>
    </location>
</feature>
<feature type="transmembrane region" description="Helical" evidence="9">
    <location>
        <begin position="138"/>
        <end position="157"/>
    </location>
</feature>
<dbReference type="InterPro" id="IPR003362">
    <property type="entry name" value="Bact_transf"/>
</dbReference>
<evidence type="ECO:0000313" key="12">
    <source>
        <dbReference type="Proteomes" id="UP001154312"/>
    </source>
</evidence>
<sequence>MVPNESRVATVHNATIGAAQLLTTLPRPLKLQLRKVIELTSVLTVDLGALGISVALAYFARVFILPWLSGAFPPELPPNLPERLWWLPAVFLGAIVYEGLYTKRYSFWRECGLLIKAATLAFLVSLSIVTLAKTGGEVSRTLVVLIWFFSLVMLPAFRYTGKNLLARAGIWEKKVLVLGAGRTGELVMQALDREPYMGYRVVGLLDDDPEKKYRIFTVNGGARVKVLGGFRDSDNVMAETGVYNVIVAAPGLAGNVLVGLVNRLQRVCDSVIVVPDLFGLPVMGVEASYFFDDRFLALRLKNNLASRTNIFLKRAFDLTAGAVVLLLLLPVMAAIALAVKLDSPGPAVFAHRRIGRGGREFMCYKFRTMVVDAQEVLDKLLKENPVFREEWERDFKLKDDPRITRVGRFLRKTSLDELPQIFNVIKGEMSLAGPRPIVRKEIEKYKENIKYFYQVRPGLTGLWQISGRNEIEYDERVQLDAWYVRNWSLWLDITLLLRTVAVVTARKGAY</sequence>
<feature type="domain" description="Bacterial sugar transferase" evidence="10">
    <location>
        <begin position="313"/>
        <end position="503"/>
    </location>
</feature>
<evidence type="ECO:0000256" key="7">
    <source>
        <dbReference type="ARBA" id="ARBA00022989"/>
    </source>
</evidence>
<dbReference type="PANTHER" id="PTHR30576">
    <property type="entry name" value="COLANIC BIOSYNTHESIS UDP-GLUCOSE LIPID CARRIER TRANSFERASE"/>
    <property type="match status" value="1"/>
</dbReference>
<evidence type="ECO:0000256" key="1">
    <source>
        <dbReference type="ARBA" id="ARBA00004141"/>
    </source>
</evidence>
<keyword evidence="6 9" id="KW-0812">Transmembrane</keyword>
<accession>A0A9X4H398</accession>
<comment type="subcellular location">
    <subcellularLocation>
        <location evidence="2">Cell membrane</location>
    </subcellularLocation>
    <subcellularLocation>
        <location evidence="1">Membrane</location>
        <topology evidence="1">Multi-pass membrane protein</topology>
    </subcellularLocation>
</comment>
<dbReference type="InterPro" id="IPR017475">
    <property type="entry name" value="EPS_sugar_tfrase"/>
</dbReference>
<dbReference type="Gene3D" id="3.40.50.720">
    <property type="entry name" value="NAD(P)-binding Rossmann-like Domain"/>
    <property type="match status" value="1"/>
</dbReference>
<protein>
    <submittedName>
        <fullName evidence="11">Undecaprenyl-phosphate galactose phosphotransferase WbaP</fullName>
    </submittedName>
</protein>
<proteinExistence type="inferred from homology"/>
<dbReference type="GO" id="GO:0016780">
    <property type="term" value="F:phosphotransferase activity, for other substituted phosphate groups"/>
    <property type="evidence" value="ECO:0007669"/>
    <property type="project" value="TreeGrafter"/>
</dbReference>
<comment type="caution">
    <text evidence="11">The sequence shown here is derived from an EMBL/GenBank/DDBJ whole genome shotgun (WGS) entry which is preliminary data.</text>
</comment>
<reference evidence="11" key="1">
    <citation type="submission" date="2022-02" db="EMBL/GenBank/DDBJ databases">
        <authorList>
            <person name="Leng L."/>
        </authorList>
    </citation>
    <scope>NUCLEOTIDE SEQUENCE</scope>
    <source>
        <strain evidence="11">JI</strain>
    </source>
</reference>
<feature type="transmembrane region" description="Helical" evidence="9">
    <location>
        <begin position="113"/>
        <end position="132"/>
    </location>
</feature>
<gene>
    <name evidence="11" type="primary">wbaP</name>
    <name evidence="11" type="ORF">L7E55_00155</name>
</gene>
<dbReference type="GO" id="GO:0005886">
    <property type="term" value="C:plasma membrane"/>
    <property type="evidence" value="ECO:0007669"/>
    <property type="project" value="UniProtKB-SubCell"/>
</dbReference>
<keyword evidence="4" id="KW-1003">Cell membrane</keyword>
<evidence type="ECO:0000259" key="10">
    <source>
        <dbReference type="Pfam" id="PF02397"/>
    </source>
</evidence>
<dbReference type="InterPro" id="IPR036291">
    <property type="entry name" value="NAD(P)-bd_dom_sf"/>
</dbReference>
<comment type="similarity">
    <text evidence="3">Belongs to the bacterial sugar transferase family.</text>
</comment>
<evidence type="ECO:0000256" key="3">
    <source>
        <dbReference type="ARBA" id="ARBA00006464"/>
    </source>
</evidence>
<evidence type="ECO:0000313" key="11">
    <source>
        <dbReference type="EMBL" id="MDF9406782.1"/>
    </source>
</evidence>
<organism evidence="11 12">
    <name type="scientific">Pelotomaculum isophthalicicum JI</name>
    <dbReference type="NCBI Taxonomy" id="947010"/>
    <lineage>
        <taxon>Bacteria</taxon>
        <taxon>Bacillati</taxon>
        <taxon>Bacillota</taxon>
        <taxon>Clostridia</taxon>
        <taxon>Eubacteriales</taxon>
        <taxon>Desulfotomaculaceae</taxon>
        <taxon>Pelotomaculum</taxon>
    </lineage>
</organism>
<evidence type="ECO:0000256" key="4">
    <source>
        <dbReference type="ARBA" id="ARBA00022475"/>
    </source>
</evidence>
<dbReference type="PANTHER" id="PTHR30576:SF4">
    <property type="entry name" value="UNDECAPRENYL-PHOSPHATE GALACTOSE PHOSPHOTRANSFERASE"/>
    <property type="match status" value="1"/>
</dbReference>
<dbReference type="Pfam" id="PF02397">
    <property type="entry name" value="Bac_transf"/>
    <property type="match status" value="1"/>
</dbReference>
<name>A0A9X4H398_9FIRM</name>
<evidence type="ECO:0000256" key="9">
    <source>
        <dbReference type="SAM" id="Phobius"/>
    </source>
</evidence>